<accession>A0A927CVS9</accession>
<dbReference type="Proteomes" id="UP000602076">
    <property type="component" value="Unassembled WGS sequence"/>
</dbReference>
<evidence type="ECO:0000256" key="2">
    <source>
        <dbReference type="ARBA" id="ARBA00022692"/>
    </source>
</evidence>
<name>A0A927CVS9_9BACI</name>
<dbReference type="Pfam" id="PF01740">
    <property type="entry name" value="STAS"/>
    <property type="match status" value="1"/>
</dbReference>
<evidence type="ECO:0000313" key="7">
    <source>
        <dbReference type="EMBL" id="MBD3107981.1"/>
    </source>
</evidence>
<dbReference type="InterPro" id="IPR011547">
    <property type="entry name" value="SLC26A/SulP_dom"/>
</dbReference>
<gene>
    <name evidence="7" type="primary">sulP</name>
    <name evidence="7" type="ORF">IEO70_06345</name>
</gene>
<feature type="transmembrane region" description="Helical" evidence="5">
    <location>
        <begin position="97"/>
        <end position="116"/>
    </location>
</feature>
<feature type="transmembrane region" description="Helical" evidence="5">
    <location>
        <begin position="194"/>
        <end position="212"/>
    </location>
</feature>
<protein>
    <submittedName>
        <fullName evidence="7">Sulfate permease</fullName>
    </submittedName>
</protein>
<feature type="transmembrane region" description="Helical" evidence="5">
    <location>
        <begin position="162"/>
        <end position="187"/>
    </location>
</feature>
<comment type="subcellular location">
    <subcellularLocation>
        <location evidence="1">Membrane</location>
        <topology evidence="1">Multi-pass membrane protein</topology>
    </subcellularLocation>
</comment>
<dbReference type="Gene3D" id="3.30.750.24">
    <property type="entry name" value="STAS domain"/>
    <property type="match status" value="1"/>
</dbReference>
<feature type="transmembrane region" description="Helical" evidence="5">
    <location>
        <begin position="48"/>
        <end position="68"/>
    </location>
</feature>
<dbReference type="AlphaFoldDB" id="A0A927CVS9"/>
<dbReference type="InterPro" id="IPR001902">
    <property type="entry name" value="SLC26A/SulP_fam"/>
</dbReference>
<dbReference type="EMBL" id="JACXSI010000012">
    <property type="protein sequence ID" value="MBD3107981.1"/>
    <property type="molecule type" value="Genomic_DNA"/>
</dbReference>
<dbReference type="GO" id="GO:0055085">
    <property type="term" value="P:transmembrane transport"/>
    <property type="evidence" value="ECO:0007669"/>
    <property type="project" value="InterPro"/>
</dbReference>
<keyword evidence="2 5" id="KW-0812">Transmembrane</keyword>
<organism evidence="7 8">
    <name type="scientific">Peribacillus faecalis</name>
    <dbReference type="NCBI Taxonomy" id="2772559"/>
    <lineage>
        <taxon>Bacteria</taxon>
        <taxon>Bacillati</taxon>
        <taxon>Bacillota</taxon>
        <taxon>Bacilli</taxon>
        <taxon>Bacillales</taxon>
        <taxon>Bacillaceae</taxon>
        <taxon>Peribacillus</taxon>
    </lineage>
</organism>
<dbReference type="GO" id="GO:0016020">
    <property type="term" value="C:membrane"/>
    <property type="evidence" value="ECO:0007669"/>
    <property type="project" value="UniProtKB-SubCell"/>
</dbReference>
<dbReference type="SUPFAM" id="SSF52091">
    <property type="entry name" value="SpoIIaa-like"/>
    <property type="match status" value="1"/>
</dbReference>
<dbReference type="CDD" id="cd07042">
    <property type="entry name" value="STAS_SulP_like_sulfate_transporter"/>
    <property type="match status" value="1"/>
</dbReference>
<dbReference type="InterPro" id="IPR002645">
    <property type="entry name" value="STAS_dom"/>
</dbReference>
<dbReference type="Pfam" id="PF00916">
    <property type="entry name" value="Sulfate_transp"/>
    <property type="match status" value="1"/>
</dbReference>
<feature type="transmembrane region" description="Helical" evidence="5">
    <location>
        <begin position="326"/>
        <end position="356"/>
    </location>
</feature>
<proteinExistence type="predicted"/>
<feature type="transmembrane region" description="Helical" evidence="5">
    <location>
        <begin position="246"/>
        <end position="268"/>
    </location>
</feature>
<dbReference type="PANTHER" id="PTHR11814">
    <property type="entry name" value="SULFATE TRANSPORTER"/>
    <property type="match status" value="1"/>
</dbReference>
<evidence type="ECO:0000256" key="3">
    <source>
        <dbReference type="ARBA" id="ARBA00022989"/>
    </source>
</evidence>
<dbReference type="RefSeq" id="WP_190997523.1">
    <property type="nucleotide sequence ID" value="NZ_JACXSI010000012.1"/>
</dbReference>
<keyword evidence="4 5" id="KW-0472">Membrane</keyword>
<evidence type="ECO:0000313" key="8">
    <source>
        <dbReference type="Proteomes" id="UP000602076"/>
    </source>
</evidence>
<sequence length="583" mass="63108">MKSLFSNWFKNYNADMFKKDLLSGIIVGVIAIPLGMAFAIASGVKPEYGIYTTIIAGILVSIFGGSSFQISGPTGAFIPLLFGIVATYGYNGLLISGFMAGIILILMGVFKLGALIKYIPRPVTIGFTTGIAVTIFVGQISKFLGLDGVASKEYFHETVHEIITHFSTIDIYSILTAIICLTTIILTPKIAPKVPGAIIGIIVSTVFALIFFPDKVATIGSAYGDIPSSLPKFSFFDASFHEVVNLIRPAFTIAMLCAIESLLSAVVADGMTNTRHNSNKELIGQGIANMVTPLFGGIPATGAIARTATNIKTGAQTRMAGVIHGVVVLLTLIILAPYASVIPLASMAPVLMVVAWNMSERKEFMHVLKTKTGDSIVLLLTFLLTVFVNLTVAVEVGLLLAVILFVKRMSEVFQVNKVLPELSDDIKGKVTSSAVSQAHFCPQINIFDVEGSLFFGAAETFAYYVQDSINYHPEVVILKMNKLIHLDTTGENNLKHIIEQLEKNNSTVLISGLRGQPLQMVKLTGLYDKMGEKHFFKDTQSAIHYGTTLISKDVCKGCDHFAFKECQKLSNVKSGPRPETEEK</sequence>
<evidence type="ECO:0000256" key="4">
    <source>
        <dbReference type="ARBA" id="ARBA00023136"/>
    </source>
</evidence>
<keyword evidence="3 5" id="KW-1133">Transmembrane helix</keyword>
<feature type="transmembrane region" description="Helical" evidence="5">
    <location>
        <begin position="21"/>
        <end position="42"/>
    </location>
</feature>
<evidence type="ECO:0000259" key="6">
    <source>
        <dbReference type="PROSITE" id="PS50801"/>
    </source>
</evidence>
<feature type="domain" description="STAS" evidence="6">
    <location>
        <begin position="442"/>
        <end position="546"/>
    </location>
</feature>
<reference evidence="7" key="1">
    <citation type="submission" date="2020-09" db="EMBL/GenBank/DDBJ databases">
        <title>Bacillus faecalis sp. nov., a moderately halophilic bacterium isolated from cow faeces.</title>
        <authorList>
            <person name="Jiang L."/>
            <person name="Lee J."/>
        </authorList>
    </citation>
    <scope>NUCLEOTIDE SEQUENCE</scope>
    <source>
        <strain evidence="7">AGMB 02131</strain>
    </source>
</reference>
<evidence type="ECO:0000256" key="5">
    <source>
        <dbReference type="SAM" id="Phobius"/>
    </source>
</evidence>
<feature type="transmembrane region" description="Helical" evidence="5">
    <location>
        <begin position="123"/>
        <end position="142"/>
    </location>
</feature>
<comment type="caution">
    <text evidence="7">The sequence shown here is derived from an EMBL/GenBank/DDBJ whole genome shotgun (WGS) entry which is preliminary data.</text>
</comment>
<dbReference type="PROSITE" id="PS50801">
    <property type="entry name" value="STAS"/>
    <property type="match status" value="1"/>
</dbReference>
<feature type="transmembrane region" description="Helical" evidence="5">
    <location>
        <begin position="376"/>
        <end position="406"/>
    </location>
</feature>
<feature type="transmembrane region" description="Helical" evidence="5">
    <location>
        <begin position="75"/>
        <end position="91"/>
    </location>
</feature>
<evidence type="ECO:0000256" key="1">
    <source>
        <dbReference type="ARBA" id="ARBA00004141"/>
    </source>
</evidence>
<dbReference type="NCBIfam" id="TIGR00815">
    <property type="entry name" value="sulP"/>
    <property type="match status" value="1"/>
</dbReference>
<keyword evidence="8" id="KW-1185">Reference proteome</keyword>
<dbReference type="InterPro" id="IPR036513">
    <property type="entry name" value="STAS_dom_sf"/>
</dbReference>